<organism evidence="1 2">
    <name type="scientific">Mucilaginibacter ginsenosidivorax</name>
    <dbReference type="NCBI Taxonomy" id="862126"/>
    <lineage>
        <taxon>Bacteria</taxon>
        <taxon>Pseudomonadati</taxon>
        <taxon>Bacteroidota</taxon>
        <taxon>Sphingobacteriia</taxon>
        <taxon>Sphingobacteriales</taxon>
        <taxon>Sphingobacteriaceae</taxon>
        <taxon>Mucilaginibacter</taxon>
    </lineage>
</organism>
<protein>
    <submittedName>
        <fullName evidence="1">Uncharacterized protein</fullName>
    </submittedName>
</protein>
<evidence type="ECO:0000313" key="2">
    <source>
        <dbReference type="Proteomes" id="UP000321362"/>
    </source>
</evidence>
<sequence>MNLPKYDYTPNDNFTNYEFYSDGPNGKIRKMIIFSEAVSKPFLIYNLAFGDVNEETGDIDDAITSNNQDRDKVLATVASSIHDFCDINGNHLIYAEGSSAARTRLYQMGITRNLEEINKEFEIKGLGPNGWEQFQKNVNYKAFLANRKKKFIFV</sequence>
<reference evidence="1 2" key="1">
    <citation type="journal article" date="2013" name="J. Microbiol.">
        <title>Mucilaginibacter ginsenosidivorax sp. nov., with ginsenoside converting activity isolated from sediment.</title>
        <authorList>
            <person name="Kim J.K."/>
            <person name="Choi T.E."/>
            <person name="Liu Q.M."/>
            <person name="Park H.Y."/>
            <person name="Yi T.H."/>
            <person name="Yoon M.H."/>
            <person name="Kim S.C."/>
            <person name="Im W.T."/>
        </authorList>
    </citation>
    <scope>NUCLEOTIDE SEQUENCE [LARGE SCALE GENOMIC DNA]</scope>
    <source>
        <strain evidence="1 2">KHI28</strain>
    </source>
</reference>
<dbReference type="OrthoDB" id="1343312at2"/>
<dbReference type="Proteomes" id="UP000321362">
    <property type="component" value="Chromosome"/>
</dbReference>
<dbReference type="KEGG" id="mgk:FSB76_24905"/>
<dbReference type="EMBL" id="CP042437">
    <property type="protein sequence ID" value="QEC79030.1"/>
    <property type="molecule type" value="Genomic_DNA"/>
</dbReference>
<dbReference type="RefSeq" id="WP_147058226.1">
    <property type="nucleotide sequence ID" value="NZ_CP042437.1"/>
</dbReference>
<gene>
    <name evidence="1" type="ORF">FSB76_24905</name>
</gene>
<accession>A0A5B8W4P6</accession>
<dbReference type="AlphaFoldDB" id="A0A5B8W4P6"/>
<dbReference type="Pfam" id="PF22028">
    <property type="entry name" value="DUF6934"/>
    <property type="match status" value="1"/>
</dbReference>
<keyword evidence="2" id="KW-1185">Reference proteome</keyword>
<dbReference type="InterPro" id="IPR053865">
    <property type="entry name" value="DUF6934"/>
</dbReference>
<name>A0A5B8W4P6_9SPHI</name>
<evidence type="ECO:0000313" key="1">
    <source>
        <dbReference type="EMBL" id="QEC79030.1"/>
    </source>
</evidence>
<proteinExistence type="predicted"/>